<keyword evidence="2" id="KW-0800">Toxin</keyword>
<reference evidence="4" key="2">
    <citation type="submission" date="2019-08" db="EMBL/GenBank/DDBJ databases">
        <title>Diversity of MSDIN family members in amanitin-producing mushrooms and phylogeny of the toxin and the prolyl oligopeptidase genes.</title>
        <authorList>
            <person name="He Z.M."/>
        </authorList>
    </citation>
    <scope>NUCLEOTIDE SEQUENCE</scope>
</reference>
<proteinExistence type="inferred from homology"/>
<dbReference type="Pfam" id="PF24112">
    <property type="entry name" value="Amanitin"/>
    <property type="match status" value="1"/>
</dbReference>
<evidence type="ECO:0000313" key="3">
    <source>
        <dbReference type="EMBL" id="AYM46699.1"/>
    </source>
</evidence>
<organism evidence="3">
    <name type="scientific">Galerina sulciceps</name>
    <dbReference type="NCBI Taxonomy" id="1891968"/>
    <lineage>
        <taxon>Eukaryota</taxon>
        <taxon>Fungi</taxon>
        <taxon>Dikarya</taxon>
        <taxon>Basidiomycota</taxon>
        <taxon>Agaricomycotina</taxon>
        <taxon>Agaricomycetes</taxon>
        <taxon>Agaricomycetidae</taxon>
        <taxon>Agaricales</taxon>
        <taxon>Agaricineae</taxon>
        <taxon>Strophariaceae</taxon>
        <taxon>Galerina</taxon>
    </lineage>
</organism>
<accession>A0A3G2C3E5</accession>
<dbReference type="NCBIfam" id="TIGR04309">
    <property type="entry name" value="amanitin"/>
    <property type="match status" value="1"/>
</dbReference>
<comment type="similarity">
    <text evidence="1">Belongs to the MSDIN fungal toxin family.</text>
</comment>
<dbReference type="EMBL" id="MN272417">
    <property type="protein sequence ID" value="QKM76217.1"/>
    <property type="molecule type" value="Genomic_DNA"/>
</dbReference>
<dbReference type="SMR" id="A0A3G2C3E5"/>
<evidence type="ECO:0000256" key="2">
    <source>
        <dbReference type="ARBA" id="ARBA00022656"/>
    </source>
</evidence>
<reference evidence="3" key="1">
    <citation type="submission" date="2018-03" db="EMBL/GenBank/DDBJ databases">
        <title>A Novel Method for Universal Identification of Lethal Amanitas by Using Hyperbranched Rolling Circle Amplification Based on alpha-AMA Gene Sequences.</title>
        <authorList>
            <person name="He Z.M."/>
            <person name="Luo T."/>
            <person name="Fan F.X."/>
            <person name="Zhang P."/>
            <person name="Chen Z.H."/>
        </authorList>
    </citation>
    <scope>NUCLEOTIDE SEQUENCE</scope>
</reference>
<dbReference type="InterPro" id="IPR027582">
    <property type="entry name" value="Amanitin/phalloidin"/>
</dbReference>
<protein>
    <submittedName>
        <fullName evidence="3">Alpha-amanitin</fullName>
    </submittedName>
</protein>
<sequence length="35" mass="3848">MFDTNATRLPIWGIGCNPWTAEHVDQTLASGNDIC</sequence>
<dbReference type="AlphaFoldDB" id="A0A3G2C3E5"/>
<evidence type="ECO:0000256" key="1">
    <source>
        <dbReference type="ARBA" id="ARBA00010534"/>
    </source>
</evidence>
<dbReference type="EMBL" id="MH142182">
    <property type="protein sequence ID" value="AYM46699.1"/>
    <property type="molecule type" value="Genomic_DNA"/>
</dbReference>
<dbReference type="GO" id="GO:0090729">
    <property type="term" value="F:toxin activity"/>
    <property type="evidence" value="ECO:0007669"/>
    <property type="project" value="UniProtKB-KW"/>
</dbReference>
<evidence type="ECO:0000313" key="4">
    <source>
        <dbReference type="EMBL" id="QKM76217.1"/>
    </source>
</evidence>
<name>A0A3G2C3E5_9AGAR</name>
<gene>
    <name evidence="3" type="primary">alpha-AMA</name>
    <name evidence="4" type="synonym">alpha-AMA1</name>
</gene>